<dbReference type="PANTHER" id="PTHR46841:SF4">
    <property type="entry name" value="SC:D189"/>
    <property type="match status" value="1"/>
</dbReference>
<dbReference type="InterPro" id="IPR047164">
    <property type="entry name" value="OX2G-like"/>
</dbReference>
<dbReference type="Pfam" id="PF08205">
    <property type="entry name" value="C2-set_2"/>
    <property type="match status" value="1"/>
</dbReference>
<evidence type="ECO:0000256" key="3">
    <source>
        <dbReference type="ARBA" id="ARBA00022729"/>
    </source>
</evidence>
<sequence>MVLRTCRKRREAFQPLQLGCNVTMATGDSVHQVRWLRKNKLLLAYQLNVPIHISHQEPNVKLASWQKNSSYITITKVRPEDEGCYRCIFDVFPTGSQEGVTCVSVTARVHLDGNKVAVSGRPTTLSCWYSLPERVLQVLWRKMAEQGSSTTVASYSKDHYNVEETLQGRLSLSKSLGDTQLVFQKVTIEDEACYTCEFHTFPDGTRRGTTCLSVYVLPEVKVTHATSSSGVTEANCTTRSRPAAEITWNIGGNNQSLNTSLVSFYSKGDGITTVTSTLLLSSGQLTERSIQCVVHHKGLENPLSVSLNTPGELSTDLVPNMLLMLSTCFCLGNIVVLLSKHTPFSGSIDLRKCIFPL</sequence>
<dbReference type="InterPro" id="IPR013162">
    <property type="entry name" value="CD80_C2-set"/>
</dbReference>
<keyword evidence="2" id="KW-0812">Transmembrane</keyword>
<evidence type="ECO:0000256" key="2">
    <source>
        <dbReference type="ARBA" id="ARBA00022692"/>
    </source>
</evidence>
<keyword evidence="7" id="KW-0325">Glycoprotein</keyword>
<dbReference type="GO" id="GO:0043025">
    <property type="term" value="C:neuronal cell body"/>
    <property type="evidence" value="ECO:0007669"/>
    <property type="project" value="TreeGrafter"/>
</dbReference>
<proteinExistence type="predicted"/>
<dbReference type="SMART" id="SM00406">
    <property type="entry name" value="IGv"/>
    <property type="match status" value="2"/>
</dbReference>
<dbReference type="InterPro" id="IPR007110">
    <property type="entry name" value="Ig-like_dom"/>
</dbReference>
<keyword evidence="6" id="KW-1015">Disulfide bond</keyword>
<evidence type="ECO:0000256" key="1">
    <source>
        <dbReference type="ARBA" id="ARBA00004167"/>
    </source>
</evidence>
<evidence type="ECO:0000256" key="6">
    <source>
        <dbReference type="ARBA" id="ARBA00023157"/>
    </source>
</evidence>
<dbReference type="GO" id="GO:0016020">
    <property type="term" value="C:membrane"/>
    <property type="evidence" value="ECO:0007669"/>
    <property type="project" value="UniProtKB-SubCell"/>
</dbReference>
<dbReference type="Pfam" id="PF07686">
    <property type="entry name" value="V-set"/>
    <property type="match status" value="2"/>
</dbReference>
<dbReference type="InterPro" id="IPR003599">
    <property type="entry name" value="Ig_sub"/>
</dbReference>
<dbReference type="GO" id="GO:0034113">
    <property type="term" value="P:heterotypic cell-cell adhesion"/>
    <property type="evidence" value="ECO:0007669"/>
    <property type="project" value="TreeGrafter"/>
</dbReference>
<dbReference type="GeneTree" id="ENSGT00940000164706"/>
<keyword evidence="5" id="KW-0472">Membrane</keyword>
<evidence type="ECO:0000256" key="8">
    <source>
        <dbReference type="ARBA" id="ARBA00023319"/>
    </source>
</evidence>
<dbReference type="Ensembl" id="ENSHCOT00000006839.1">
    <property type="protein sequence ID" value="ENSHCOP00000020182.1"/>
    <property type="gene ID" value="ENSHCOG00000006035.1"/>
</dbReference>
<keyword evidence="11" id="KW-1185">Reference proteome</keyword>
<evidence type="ECO:0000256" key="4">
    <source>
        <dbReference type="ARBA" id="ARBA00022989"/>
    </source>
</evidence>
<evidence type="ECO:0000259" key="9">
    <source>
        <dbReference type="PROSITE" id="PS50835"/>
    </source>
</evidence>
<feature type="domain" description="Ig-like" evidence="9">
    <location>
        <begin position="14"/>
        <end position="106"/>
    </location>
</feature>
<dbReference type="PROSITE" id="PS50835">
    <property type="entry name" value="IG_LIKE"/>
    <property type="match status" value="3"/>
</dbReference>
<feature type="domain" description="Ig-like" evidence="9">
    <location>
        <begin position="120"/>
        <end position="213"/>
    </location>
</feature>
<comment type="subcellular location">
    <subcellularLocation>
        <location evidence="1">Membrane</location>
        <topology evidence="1">Single-pass membrane protein</topology>
    </subcellularLocation>
</comment>
<dbReference type="InterPro" id="IPR013783">
    <property type="entry name" value="Ig-like_fold"/>
</dbReference>
<dbReference type="GO" id="GO:0009986">
    <property type="term" value="C:cell surface"/>
    <property type="evidence" value="ECO:0007669"/>
    <property type="project" value="TreeGrafter"/>
</dbReference>
<dbReference type="SUPFAM" id="SSF48726">
    <property type="entry name" value="Immunoglobulin"/>
    <property type="match status" value="3"/>
</dbReference>
<dbReference type="PANTHER" id="PTHR46841">
    <property type="entry name" value="OX-2 MEMBRANE GLYCOPROTEIN"/>
    <property type="match status" value="1"/>
</dbReference>
<dbReference type="Gene3D" id="2.60.40.10">
    <property type="entry name" value="Immunoglobulins"/>
    <property type="match status" value="3"/>
</dbReference>
<keyword evidence="3" id="KW-0732">Signal</keyword>
<dbReference type="GO" id="GO:0030424">
    <property type="term" value="C:axon"/>
    <property type="evidence" value="ECO:0007669"/>
    <property type="project" value="TreeGrafter"/>
</dbReference>
<dbReference type="InterPro" id="IPR036179">
    <property type="entry name" value="Ig-like_dom_sf"/>
</dbReference>
<name>A0A3Q2Z2J8_HIPCM</name>
<evidence type="ECO:0000256" key="5">
    <source>
        <dbReference type="ARBA" id="ARBA00023136"/>
    </source>
</evidence>
<feature type="domain" description="Ig-like" evidence="9">
    <location>
        <begin position="218"/>
        <end position="306"/>
    </location>
</feature>
<evidence type="ECO:0000313" key="11">
    <source>
        <dbReference type="Proteomes" id="UP000264820"/>
    </source>
</evidence>
<dbReference type="AlphaFoldDB" id="A0A3Q2Z2J8"/>
<keyword evidence="8" id="KW-0393">Immunoglobulin domain</keyword>
<keyword evidence="4" id="KW-1133">Transmembrane helix</keyword>
<dbReference type="Proteomes" id="UP000264820">
    <property type="component" value="Unplaced"/>
</dbReference>
<dbReference type="SMART" id="SM00409">
    <property type="entry name" value="IG"/>
    <property type="match status" value="2"/>
</dbReference>
<accession>A0A3Q2Z2J8</accession>
<evidence type="ECO:0000313" key="10">
    <source>
        <dbReference type="Ensembl" id="ENSHCOP00000020182.1"/>
    </source>
</evidence>
<evidence type="ECO:0000256" key="7">
    <source>
        <dbReference type="ARBA" id="ARBA00023180"/>
    </source>
</evidence>
<dbReference type="GO" id="GO:0098632">
    <property type="term" value="F:cell-cell adhesion mediator activity"/>
    <property type="evidence" value="ECO:0007669"/>
    <property type="project" value="InterPro"/>
</dbReference>
<reference evidence="10" key="2">
    <citation type="submission" date="2025-09" db="UniProtKB">
        <authorList>
            <consortium name="Ensembl"/>
        </authorList>
    </citation>
    <scope>IDENTIFICATION</scope>
</reference>
<reference evidence="10" key="1">
    <citation type="submission" date="2025-08" db="UniProtKB">
        <authorList>
            <consortium name="Ensembl"/>
        </authorList>
    </citation>
    <scope>IDENTIFICATION</scope>
</reference>
<organism evidence="10 11">
    <name type="scientific">Hippocampus comes</name>
    <name type="common">Tiger tail seahorse</name>
    <dbReference type="NCBI Taxonomy" id="109280"/>
    <lineage>
        <taxon>Eukaryota</taxon>
        <taxon>Metazoa</taxon>
        <taxon>Chordata</taxon>
        <taxon>Craniata</taxon>
        <taxon>Vertebrata</taxon>
        <taxon>Euteleostomi</taxon>
        <taxon>Actinopterygii</taxon>
        <taxon>Neopterygii</taxon>
        <taxon>Teleostei</taxon>
        <taxon>Neoteleostei</taxon>
        <taxon>Acanthomorphata</taxon>
        <taxon>Syngnathiaria</taxon>
        <taxon>Syngnathiformes</taxon>
        <taxon>Syngnathoidei</taxon>
        <taxon>Syngnathidae</taxon>
        <taxon>Hippocampus</taxon>
    </lineage>
</organism>
<dbReference type="GO" id="GO:0150079">
    <property type="term" value="P:negative regulation of neuroinflammatory response"/>
    <property type="evidence" value="ECO:0007669"/>
    <property type="project" value="TreeGrafter"/>
</dbReference>
<protein>
    <submittedName>
        <fullName evidence="10">Sc:d189</fullName>
    </submittedName>
</protein>
<dbReference type="InterPro" id="IPR013106">
    <property type="entry name" value="Ig_V-set"/>
</dbReference>